<dbReference type="AlphaFoldDB" id="A0A5B7IP62"/>
<name>A0A5B7IP62_PORTR</name>
<keyword evidence="3" id="KW-1185">Reference proteome</keyword>
<reference evidence="2 3" key="1">
    <citation type="submission" date="2019-05" db="EMBL/GenBank/DDBJ databases">
        <title>Another draft genome of Portunus trituberculatus and its Hox gene families provides insights of decapod evolution.</title>
        <authorList>
            <person name="Jeong J.-H."/>
            <person name="Song I."/>
            <person name="Kim S."/>
            <person name="Choi T."/>
            <person name="Kim D."/>
            <person name="Ryu S."/>
            <person name="Kim W."/>
        </authorList>
    </citation>
    <scope>NUCLEOTIDE SEQUENCE [LARGE SCALE GENOMIC DNA]</scope>
    <source>
        <tissue evidence="2">Muscle</tissue>
    </source>
</reference>
<protein>
    <submittedName>
        <fullName evidence="2">Uncharacterized protein</fullName>
    </submittedName>
</protein>
<feature type="region of interest" description="Disordered" evidence="1">
    <location>
        <begin position="96"/>
        <end position="119"/>
    </location>
</feature>
<evidence type="ECO:0000313" key="2">
    <source>
        <dbReference type="EMBL" id="MPC83849.1"/>
    </source>
</evidence>
<gene>
    <name evidence="2" type="ORF">E2C01_078569</name>
</gene>
<evidence type="ECO:0000256" key="1">
    <source>
        <dbReference type="SAM" id="MobiDB-lite"/>
    </source>
</evidence>
<evidence type="ECO:0000313" key="3">
    <source>
        <dbReference type="Proteomes" id="UP000324222"/>
    </source>
</evidence>
<proteinExistence type="predicted"/>
<dbReference type="Proteomes" id="UP000324222">
    <property type="component" value="Unassembled WGS sequence"/>
</dbReference>
<accession>A0A5B7IP62</accession>
<organism evidence="2 3">
    <name type="scientific">Portunus trituberculatus</name>
    <name type="common">Swimming crab</name>
    <name type="synonym">Neptunus trituberculatus</name>
    <dbReference type="NCBI Taxonomy" id="210409"/>
    <lineage>
        <taxon>Eukaryota</taxon>
        <taxon>Metazoa</taxon>
        <taxon>Ecdysozoa</taxon>
        <taxon>Arthropoda</taxon>
        <taxon>Crustacea</taxon>
        <taxon>Multicrustacea</taxon>
        <taxon>Malacostraca</taxon>
        <taxon>Eumalacostraca</taxon>
        <taxon>Eucarida</taxon>
        <taxon>Decapoda</taxon>
        <taxon>Pleocyemata</taxon>
        <taxon>Brachyura</taxon>
        <taxon>Eubrachyura</taxon>
        <taxon>Portunoidea</taxon>
        <taxon>Portunidae</taxon>
        <taxon>Portuninae</taxon>
        <taxon>Portunus</taxon>
    </lineage>
</organism>
<sequence>MYVERRHGTEGVNCDDIVKQGGKYQSSSCINSHDLARCLASHSTATQHTCMRRPSPLHLTLPNTRSPPHTLPTLDPLHFTLPTLDPLHLTFPNTRLPPPHTANTRPPPLHTAQHSTPSISHCPTLDPLYLTLPNTRQYTETPIINWGI</sequence>
<comment type="caution">
    <text evidence="2">The sequence shown here is derived from an EMBL/GenBank/DDBJ whole genome shotgun (WGS) entry which is preliminary data.</text>
</comment>
<dbReference type="EMBL" id="VSRR010063682">
    <property type="protein sequence ID" value="MPC83849.1"/>
    <property type="molecule type" value="Genomic_DNA"/>
</dbReference>
<feature type="compositionally biased region" description="Pro residues" evidence="1">
    <location>
        <begin position="96"/>
        <end position="109"/>
    </location>
</feature>